<proteinExistence type="predicted"/>
<dbReference type="Gene3D" id="1.20.930.20">
    <property type="entry name" value="Adaptor protein Cbl, N-terminal domain"/>
    <property type="match status" value="1"/>
</dbReference>
<feature type="region of interest" description="Disordered" evidence="1">
    <location>
        <begin position="100"/>
        <end position="122"/>
    </location>
</feature>
<accession>A0A1E5VDA1</accession>
<gene>
    <name evidence="2" type="ORF">BAE44_0015855</name>
</gene>
<evidence type="ECO:0000256" key="1">
    <source>
        <dbReference type="SAM" id="MobiDB-lite"/>
    </source>
</evidence>
<dbReference type="EMBL" id="LWDX02043421">
    <property type="protein sequence ID" value="OEL23128.1"/>
    <property type="molecule type" value="Genomic_DNA"/>
</dbReference>
<comment type="caution">
    <text evidence="2">The sequence shown here is derived from an EMBL/GenBank/DDBJ whole genome shotgun (WGS) entry which is preliminary data.</text>
</comment>
<protein>
    <submittedName>
        <fullName evidence="2">Uncharacterized protein</fullName>
    </submittedName>
</protein>
<reference evidence="2 3" key="1">
    <citation type="submission" date="2016-09" db="EMBL/GenBank/DDBJ databases">
        <title>The draft genome of Dichanthelium oligosanthes: A C3 panicoid grass species.</title>
        <authorList>
            <person name="Studer A.J."/>
            <person name="Schnable J.C."/>
            <person name="Brutnell T.P."/>
        </authorList>
    </citation>
    <scope>NUCLEOTIDE SEQUENCE [LARGE SCALE GENOMIC DNA]</scope>
    <source>
        <strain evidence="3">cv. Kellogg 1175</strain>
        <tissue evidence="2">Leaf</tissue>
    </source>
</reference>
<evidence type="ECO:0000313" key="3">
    <source>
        <dbReference type="Proteomes" id="UP000095767"/>
    </source>
</evidence>
<dbReference type="PANTHER" id="PTHR35832">
    <property type="entry name" value="OS12G0248400 PROTEIN-RELATED"/>
    <property type="match status" value="1"/>
</dbReference>
<dbReference type="AlphaFoldDB" id="A0A1E5VDA1"/>
<dbReference type="PANTHER" id="PTHR35832:SF6">
    <property type="entry name" value="EXPRESSED PROTEIN"/>
    <property type="match status" value="1"/>
</dbReference>
<dbReference type="InterPro" id="IPR036537">
    <property type="entry name" value="Adaptor_Cbl_N_dom_sf"/>
</dbReference>
<name>A0A1E5VDA1_9POAL</name>
<dbReference type="GO" id="GO:0007166">
    <property type="term" value="P:cell surface receptor signaling pathway"/>
    <property type="evidence" value="ECO:0007669"/>
    <property type="project" value="InterPro"/>
</dbReference>
<dbReference type="Proteomes" id="UP000095767">
    <property type="component" value="Unassembled WGS sequence"/>
</dbReference>
<keyword evidence="3" id="KW-1185">Reference proteome</keyword>
<sequence length="207" mass="22842">MDLLRELDEAQEGATTTDAAMLERLEEALSRALRQVRRCQRSRSGFLRSLIIAGGRMGDPLDEVQGEIDRCLLDLGFANYVRIAHLETLLRQQSVAATTDDDKKAITGSGAEKDEENATAGEDVTATGVPVCTVLNAGTHEHDHEIVPLPSHGYGYCYWSFSHGHGTGYCWHDYADGPSDTPSSYYTQYQRYTSMFSDDNPNACSII</sequence>
<dbReference type="STRING" id="888268.A0A1E5VDA1"/>
<organism evidence="2 3">
    <name type="scientific">Dichanthelium oligosanthes</name>
    <dbReference type="NCBI Taxonomy" id="888268"/>
    <lineage>
        <taxon>Eukaryota</taxon>
        <taxon>Viridiplantae</taxon>
        <taxon>Streptophyta</taxon>
        <taxon>Embryophyta</taxon>
        <taxon>Tracheophyta</taxon>
        <taxon>Spermatophyta</taxon>
        <taxon>Magnoliopsida</taxon>
        <taxon>Liliopsida</taxon>
        <taxon>Poales</taxon>
        <taxon>Poaceae</taxon>
        <taxon>PACMAD clade</taxon>
        <taxon>Panicoideae</taxon>
        <taxon>Panicodae</taxon>
        <taxon>Paniceae</taxon>
        <taxon>Dichantheliinae</taxon>
        <taxon>Dichanthelium</taxon>
    </lineage>
</organism>
<dbReference type="OrthoDB" id="694750at2759"/>
<evidence type="ECO:0000313" key="2">
    <source>
        <dbReference type="EMBL" id="OEL23128.1"/>
    </source>
</evidence>